<organism evidence="3 4">
    <name type="scientific">Nonlabens ponticola</name>
    <dbReference type="NCBI Taxonomy" id="2496866"/>
    <lineage>
        <taxon>Bacteria</taxon>
        <taxon>Pseudomonadati</taxon>
        <taxon>Bacteroidota</taxon>
        <taxon>Flavobacteriia</taxon>
        <taxon>Flavobacteriales</taxon>
        <taxon>Flavobacteriaceae</taxon>
        <taxon>Nonlabens</taxon>
    </lineage>
</organism>
<dbReference type="PANTHER" id="PTHR30160">
    <property type="entry name" value="TETRAACYLDISACCHARIDE 4'-KINASE-RELATED"/>
    <property type="match status" value="1"/>
</dbReference>
<dbReference type="KEGG" id="noj:EJ995_02235"/>
<evidence type="ECO:0000313" key="4">
    <source>
        <dbReference type="Proteomes" id="UP000279600"/>
    </source>
</evidence>
<dbReference type="OrthoDB" id="9768048at2"/>
<proteinExistence type="predicted"/>
<dbReference type="CDD" id="cd03789">
    <property type="entry name" value="GT9_LPS_heptosyltransferase"/>
    <property type="match status" value="1"/>
</dbReference>
<dbReference type="AlphaFoldDB" id="A0A3S9MVB4"/>
<dbReference type="SUPFAM" id="SSF53756">
    <property type="entry name" value="UDP-Glycosyltransferase/glycogen phosphorylase"/>
    <property type="match status" value="1"/>
</dbReference>
<protein>
    <submittedName>
        <fullName evidence="3">Lipopolysaccharide heptosyltransferase family protein</fullName>
    </submittedName>
</protein>
<dbReference type="Gene3D" id="3.40.50.2000">
    <property type="entry name" value="Glycogen Phosphorylase B"/>
    <property type="match status" value="2"/>
</dbReference>
<dbReference type="InterPro" id="IPR002201">
    <property type="entry name" value="Glyco_trans_9"/>
</dbReference>
<name>A0A3S9MVB4_9FLAO</name>
<dbReference type="Pfam" id="PF01075">
    <property type="entry name" value="Glyco_transf_9"/>
    <property type="match status" value="1"/>
</dbReference>
<gene>
    <name evidence="3" type="ORF">EJ995_02235</name>
</gene>
<dbReference type="Proteomes" id="UP000279600">
    <property type="component" value="Chromosome"/>
</dbReference>
<dbReference type="InterPro" id="IPR051199">
    <property type="entry name" value="LPS_LOS_Heptosyltrfase"/>
</dbReference>
<evidence type="ECO:0000256" key="1">
    <source>
        <dbReference type="ARBA" id="ARBA00022676"/>
    </source>
</evidence>
<keyword evidence="4" id="KW-1185">Reference proteome</keyword>
<dbReference type="PANTHER" id="PTHR30160:SF22">
    <property type="entry name" value="LIPOPOLYSACCHARIDE CORE BIOSYNTHESIS PROTEIN"/>
    <property type="match status" value="1"/>
</dbReference>
<dbReference type="GO" id="GO:0008713">
    <property type="term" value="F:ADP-heptose-lipopolysaccharide heptosyltransferase activity"/>
    <property type="evidence" value="ECO:0007669"/>
    <property type="project" value="TreeGrafter"/>
</dbReference>
<keyword evidence="1" id="KW-0328">Glycosyltransferase</keyword>
<evidence type="ECO:0000256" key="2">
    <source>
        <dbReference type="ARBA" id="ARBA00022679"/>
    </source>
</evidence>
<reference evidence="3 4" key="1">
    <citation type="submission" date="2018-12" db="EMBL/GenBank/DDBJ databases">
        <title>Complete genome of Nonlabens sp. MJ115.</title>
        <authorList>
            <person name="Choi H.S."/>
            <person name="Jung J."/>
        </authorList>
    </citation>
    <scope>NUCLEOTIDE SEQUENCE [LARGE SCALE GENOMIC DNA]</scope>
    <source>
        <strain evidence="3 4">MJ115</strain>
    </source>
</reference>
<evidence type="ECO:0000313" key="3">
    <source>
        <dbReference type="EMBL" id="AZQ43108.1"/>
    </source>
</evidence>
<dbReference type="GO" id="GO:0005829">
    <property type="term" value="C:cytosol"/>
    <property type="evidence" value="ECO:0007669"/>
    <property type="project" value="TreeGrafter"/>
</dbReference>
<dbReference type="GO" id="GO:0009244">
    <property type="term" value="P:lipopolysaccharide core region biosynthetic process"/>
    <property type="evidence" value="ECO:0007669"/>
    <property type="project" value="TreeGrafter"/>
</dbReference>
<dbReference type="RefSeq" id="WP_126445193.1">
    <property type="nucleotide sequence ID" value="NZ_CP034549.1"/>
</dbReference>
<accession>A0A3S9MVB4</accession>
<sequence length="343" mass="38474">MSLPQRILVMRLSAMGDVAIVVPVLLAMREQYPDVEIIMLSRKRFLPILNQVQGIVLEEIDTAGDHKGILGLRRLAKTLRAYEVDAIADIHDVLRTKLLRFFLFKTQAAVIDKGRNDKKKLISMSDFFKQLPLTVDRYIKVFDNLGFKFELNGKHVLPKSSVPDNIQQILGSHKQKWIGFAPFAAHASKSLTLTKTQEIVHELSLLDNVQILLFGGGEKECQWLKIAAGTHASVFNLAGMMSLEEELQVISNLDTMICVDSGNGHLAAMYGVPVITLWGNTHPYAGFKPINQPEENQIIVSRDKYPKMPTTIYGKKVPADYVEALDSIDTSVIIKRLEAILRK</sequence>
<keyword evidence="2 3" id="KW-0808">Transferase</keyword>
<dbReference type="EMBL" id="CP034549">
    <property type="protein sequence ID" value="AZQ43108.1"/>
    <property type="molecule type" value="Genomic_DNA"/>
</dbReference>